<dbReference type="Proteomes" id="UP001152797">
    <property type="component" value="Unassembled WGS sequence"/>
</dbReference>
<dbReference type="SUPFAM" id="SSF46458">
    <property type="entry name" value="Globin-like"/>
    <property type="match status" value="2"/>
</dbReference>
<keyword evidence="5" id="KW-0408">Iron</keyword>
<evidence type="ECO:0000256" key="4">
    <source>
        <dbReference type="ARBA" id="ARBA00022723"/>
    </source>
</evidence>
<dbReference type="InterPro" id="IPR044399">
    <property type="entry name" value="Mb-like_M"/>
</dbReference>
<dbReference type="AlphaFoldDB" id="A0A9P1D0B2"/>
<accession>A0A9P1D0B2</accession>
<proteinExistence type="predicted"/>
<keyword evidence="10" id="KW-1185">Reference proteome</keyword>
<feature type="transmembrane region" description="Helical" evidence="7">
    <location>
        <begin position="1005"/>
        <end position="1026"/>
    </location>
</feature>
<evidence type="ECO:0000256" key="5">
    <source>
        <dbReference type="ARBA" id="ARBA00023004"/>
    </source>
</evidence>
<feature type="transmembrane region" description="Helical" evidence="7">
    <location>
        <begin position="943"/>
        <end position="968"/>
    </location>
</feature>
<dbReference type="OrthoDB" id="261960at2759"/>
<feature type="transmembrane region" description="Helical" evidence="7">
    <location>
        <begin position="774"/>
        <end position="794"/>
    </location>
</feature>
<protein>
    <submittedName>
        <fullName evidence="9">Ubiquitin and WLM domain-containing protein</fullName>
    </submittedName>
</protein>
<dbReference type="EMBL" id="CAMXCT030002895">
    <property type="protein sequence ID" value="CAL4788485.1"/>
    <property type="molecule type" value="Genomic_DNA"/>
</dbReference>
<comment type="caution">
    <text evidence="8">The sequence shown here is derived from an EMBL/GenBank/DDBJ whole genome shotgun (WGS) entry which is preliminary data.</text>
</comment>
<evidence type="ECO:0000313" key="9">
    <source>
        <dbReference type="EMBL" id="CAL4788485.1"/>
    </source>
</evidence>
<dbReference type="InterPro" id="IPR050532">
    <property type="entry name" value="Globin-like_OT"/>
</dbReference>
<feature type="compositionally biased region" description="Low complexity" evidence="6">
    <location>
        <begin position="1160"/>
        <end position="1175"/>
    </location>
</feature>
<organism evidence="8">
    <name type="scientific">Cladocopium goreaui</name>
    <dbReference type="NCBI Taxonomy" id="2562237"/>
    <lineage>
        <taxon>Eukaryota</taxon>
        <taxon>Sar</taxon>
        <taxon>Alveolata</taxon>
        <taxon>Dinophyceae</taxon>
        <taxon>Suessiales</taxon>
        <taxon>Symbiodiniaceae</taxon>
        <taxon>Cladocopium</taxon>
    </lineage>
</organism>
<dbReference type="GO" id="GO:0005344">
    <property type="term" value="F:oxygen carrier activity"/>
    <property type="evidence" value="ECO:0007669"/>
    <property type="project" value="UniProtKB-KW"/>
</dbReference>
<dbReference type="GO" id="GO:0020037">
    <property type="term" value="F:heme binding"/>
    <property type="evidence" value="ECO:0007669"/>
    <property type="project" value="InterPro"/>
</dbReference>
<keyword evidence="2" id="KW-0349">Heme</keyword>
<dbReference type="EMBL" id="CAMXCT020002895">
    <property type="protein sequence ID" value="CAL1154548.1"/>
    <property type="molecule type" value="Genomic_DNA"/>
</dbReference>
<dbReference type="PANTHER" id="PTHR46458">
    <property type="entry name" value="BLR2807 PROTEIN"/>
    <property type="match status" value="1"/>
</dbReference>
<reference evidence="9 10" key="2">
    <citation type="submission" date="2024-05" db="EMBL/GenBank/DDBJ databases">
        <authorList>
            <person name="Chen Y."/>
            <person name="Shah S."/>
            <person name="Dougan E. K."/>
            <person name="Thang M."/>
            <person name="Chan C."/>
        </authorList>
    </citation>
    <scope>NUCLEOTIDE SEQUENCE [LARGE SCALE GENOMIC DNA]</scope>
</reference>
<keyword evidence="1" id="KW-0813">Transport</keyword>
<evidence type="ECO:0000313" key="10">
    <source>
        <dbReference type="Proteomes" id="UP001152797"/>
    </source>
</evidence>
<dbReference type="GO" id="GO:0046872">
    <property type="term" value="F:metal ion binding"/>
    <property type="evidence" value="ECO:0007669"/>
    <property type="project" value="UniProtKB-KW"/>
</dbReference>
<keyword evidence="4" id="KW-0479">Metal-binding</keyword>
<dbReference type="EMBL" id="CAMXCT010002895">
    <property type="protein sequence ID" value="CAI4001173.1"/>
    <property type="molecule type" value="Genomic_DNA"/>
</dbReference>
<dbReference type="Gene3D" id="1.10.490.10">
    <property type="entry name" value="Globins"/>
    <property type="match status" value="2"/>
</dbReference>
<feature type="region of interest" description="Disordered" evidence="6">
    <location>
        <begin position="323"/>
        <end position="352"/>
    </location>
</feature>
<evidence type="ECO:0000256" key="7">
    <source>
        <dbReference type="SAM" id="Phobius"/>
    </source>
</evidence>
<feature type="transmembrane region" description="Helical" evidence="7">
    <location>
        <begin position="859"/>
        <end position="879"/>
    </location>
</feature>
<reference evidence="8" key="1">
    <citation type="submission" date="2022-10" db="EMBL/GenBank/DDBJ databases">
        <authorList>
            <person name="Chen Y."/>
            <person name="Dougan E. K."/>
            <person name="Chan C."/>
            <person name="Rhodes N."/>
            <person name="Thang M."/>
        </authorList>
    </citation>
    <scope>NUCLEOTIDE SEQUENCE</scope>
</reference>
<sequence>MSREESVEAVAESIYQALAGDQRTEAALEAGSEEDIDAELRTWLEDVLDPSFTTTHWELSSISTDGLVDLLAEAVKKSKAPLEEKMDSAISLLTSVLAKDERVTRYLQSLHQASATAVASEASEGSEAESLGFEVEAPEATGDEVHTSSLEKLSMPTEQALEVLGAWNAFLETYSEDAAADALFTTFYEAAPSLQHLFKTSRAVLAGRFFKGIHQIILSLQNGREAKQVVETLGFRHLELEVTGPRVACFREAILEFFNAELGERLTTLGYEGLRKMFNYVGGGLIYVRETFKERLQILSSSWAIANSDGSAEQEEDMQTIHSNQVGDSDAQATQQTTTHAEEAPQKTTLLGNQSVPTTFDDMFCFNAAVMGLENRDWMYEVLKSFDAIVTNVANSYRLQEECDVISLRMAKIPGEVQLFEFKPLMLASLRSLVPKGWDSHHESAWEWLWSNVEKVLQKEIGKLAPRSRLVSRYVGSMEANTKEEVSKMIYAKFFALAPEGQNYFKQSSSRLLFIVDQIFRITVEMYKDPTRMVDEMSALGLRHVGYGIPTEFFSPFVSCVLDSLKEFTQNDKLCDAFGWSLGLVSRILVRTINEGSTPVMKAINMNSAKHVQSALIAAPRKRRATWMLKVTVGTQSISPLLWSIQSGSIEAAKAIIEDLLTFRADRDRYYYGVDDLFLRHPDFIQVITSEAPILLRVLLDRLIWRSRVVVAGFRRVNIYLEHLVIDKDANFADAMYWIQNLQDPTIVTHVVLETLTDLVWNKVVYLPFMLSKVWLLFSLLVFLFSQSILKSWFQSEDAKIQSLNVATFVCRCFVYLAGMVELIYARSRVAIMAIKTGDITRVCQIPLPRKWITDWQEAVSLLLTLILICMFMVEPILYCLQHFEGDFHGAGQFTSSCPQADGVQDFYSILSMLGMFCYFTLLVDFSALFVRLSAFVLLAGRVLPQLVLSLLAALFLVLVFGTAITLSDTTADFRMPTTAMLTLFQISVGMYAQEKFIYLEQSRWLMAMCVAFIVLVVMFLFNLLIAQLITAYAMVYGTVLGRARLNRMAIICNSMLRIRQKVFRRFVQGLHLEKRMEFAEGDIGLPGGIQILEPANLYPTYEDSIHRFGGSTSPNMPWPEEEVAQSNSIEERLDSLTKIFKKAVKRQNLETRKRGGRSGSSASEGDSSGISGSSDVAAMRESQEFLPSA</sequence>
<dbReference type="GO" id="GO:0019825">
    <property type="term" value="F:oxygen binding"/>
    <property type="evidence" value="ECO:0007669"/>
    <property type="project" value="InterPro"/>
</dbReference>
<keyword evidence="7" id="KW-0472">Membrane</keyword>
<evidence type="ECO:0000313" key="8">
    <source>
        <dbReference type="EMBL" id="CAI4001173.1"/>
    </source>
</evidence>
<evidence type="ECO:0000256" key="2">
    <source>
        <dbReference type="ARBA" id="ARBA00022617"/>
    </source>
</evidence>
<keyword evidence="7" id="KW-0812">Transmembrane</keyword>
<feature type="region of interest" description="Disordered" evidence="6">
    <location>
        <begin position="1148"/>
        <end position="1190"/>
    </location>
</feature>
<name>A0A9P1D0B2_9DINO</name>
<dbReference type="InterPro" id="IPR009050">
    <property type="entry name" value="Globin-like_sf"/>
</dbReference>
<gene>
    <name evidence="8" type="ORF">C1SCF055_LOCUS27242</name>
</gene>
<evidence type="ECO:0000256" key="6">
    <source>
        <dbReference type="SAM" id="MobiDB-lite"/>
    </source>
</evidence>
<evidence type="ECO:0000256" key="3">
    <source>
        <dbReference type="ARBA" id="ARBA00022621"/>
    </source>
</evidence>
<keyword evidence="3" id="KW-0561">Oxygen transport</keyword>
<dbReference type="PANTHER" id="PTHR46458:SF1">
    <property type="entry name" value="GEO09476P1"/>
    <property type="match status" value="1"/>
</dbReference>
<dbReference type="InterPro" id="IPR012292">
    <property type="entry name" value="Globin/Proto"/>
</dbReference>
<dbReference type="CDD" id="cd01040">
    <property type="entry name" value="Mb-like"/>
    <property type="match status" value="2"/>
</dbReference>
<evidence type="ECO:0000256" key="1">
    <source>
        <dbReference type="ARBA" id="ARBA00022448"/>
    </source>
</evidence>
<feature type="transmembrane region" description="Helical" evidence="7">
    <location>
        <begin position="907"/>
        <end position="931"/>
    </location>
</feature>
<keyword evidence="7" id="KW-1133">Transmembrane helix</keyword>